<accession>A0A3B1CIT9</accession>
<keyword evidence="2" id="KW-1134">Transmembrane beta strand</keyword>
<evidence type="ECO:0000256" key="5">
    <source>
        <dbReference type="ARBA" id="ARBA00023136"/>
    </source>
</evidence>
<sequence length="429" mass="46562">MNIKHFLSSNSNNHLQTKKGEDMKKIRTTVISLFLIFAVSSSALANGLSLNSVGTRALGMGGAFVGLANDGSAIYWNPAGLAGQESSLDLYFTGIMPSGTYKLDAAAIDASMKSNLYTAPGFFGNYSFGKWAVGLGIYVPAGLGAEWNGAELKNLTAPFPDQYEWMSQIGVISFSPAVAYQISDKFSLGLAVNINYGLFDMKRPGDPIDVTGDGIPDVLPQYTETSSGIGYSATLGLKWDVCKQVSLGATFRSASKVSMSGDAEVVGLMKSEFDRDVTWPMWIAGGVAYKPNERLTLTLDAQYSQWSELDKLTTKYKSLPEGEFILNWKDAVQIRLGGEYFVSKPIAIRLGYYYDPAPGPDDTYNILFPSMTNNVITGGFGYYVDKLSVQAGLEYLMGAERTIKPSAHNMPGIHQMNVLAFSIGLGWKF</sequence>
<protein>
    <submittedName>
        <fullName evidence="7">Long-chain fatty acid transport protein-like</fullName>
    </submittedName>
</protein>
<dbReference type="AlphaFoldDB" id="A0A3B1CIT9"/>
<evidence type="ECO:0000256" key="1">
    <source>
        <dbReference type="ARBA" id="ARBA00004571"/>
    </source>
</evidence>
<dbReference type="GO" id="GO:0009279">
    <property type="term" value="C:cell outer membrane"/>
    <property type="evidence" value="ECO:0007669"/>
    <property type="project" value="UniProtKB-SubCell"/>
</dbReference>
<proteinExistence type="predicted"/>
<keyword evidence="3" id="KW-0812">Transmembrane</keyword>
<dbReference type="PANTHER" id="PTHR35093">
    <property type="entry name" value="OUTER MEMBRANE PROTEIN NMB0088-RELATED"/>
    <property type="match status" value="1"/>
</dbReference>
<dbReference type="SUPFAM" id="SSF56935">
    <property type="entry name" value="Porins"/>
    <property type="match status" value="1"/>
</dbReference>
<evidence type="ECO:0000256" key="4">
    <source>
        <dbReference type="ARBA" id="ARBA00022729"/>
    </source>
</evidence>
<dbReference type="Gene3D" id="2.40.160.60">
    <property type="entry name" value="Outer membrane protein transport protein (OMPP1/FadL/TodX)"/>
    <property type="match status" value="1"/>
</dbReference>
<dbReference type="EMBL" id="UOGD01000404">
    <property type="protein sequence ID" value="VAX28142.1"/>
    <property type="molecule type" value="Genomic_DNA"/>
</dbReference>
<dbReference type="PANTHER" id="PTHR35093:SF8">
    <property type="entry name" value="OUTER MEMBRANE PROTEIN NMB0088-RELATED"/>
    <property type="match status" value="1"/>
</dbReference>
<dbReference type="InterPro" id="IPR005017">
    <property type="entry name" value="OMPP1/FadL/TodX"/>
</dbReference>
<keyword evidence="4" id="KW-0732">Signal</keyword>
<name>A0A3B1CIT9_9ZZZZ</name>
<gene>
    <name evidence="7" type="ORF">MNBD_IGNAVI01-2968</name>
</gene>
<dbReference type="GO" id="GO:0015483">
    <property type="term" value="F:long-chain fatty acid transporting porin activity"/>
    <property type="evidence" value="ECO:0007669"/>
    <property type="project" value="TreeGrafter"/>
</dbReference>
<keyword evidence="6" id="KW-0998">Cell outer membrane</keyword>
<evidence type="ECO:0000313" key="7">
    <source>
        <dbReference type="EMBL" id="VAX28142.1"/>
    </source>
</evidence>
<reference evidence="7" key="1">
    <citation type="submission" date="2018-06" db="EMBL/GenBank/DDBJ databases">
        <authorList>
            <person name="Zhirakovskaya E."/>
        </authorList>
    </citation>
    <scope>NUCLEOTIDE SEQUENCE</scope>
</reference>
<organism evidence="7">
    <name type="scientific">hydrothermal vent metagenome</name>
    <dbReference type="NCBI Taxonomy" id="652676"/>
    <lineage>
        <taxon>unclassified sequences</taxon>
        <taxon>metagenomes</taxon>
        <taxon>ecological metagenomes</taxon>
    </lineage>
</organism>
<dbReference type="Pfam" id="PF03349">
    <property type="entry name" value="Toluene_X"/>
    <property type="match status" value="1"/>
</dbReference>
<evidence type="ECO:0000256" key="2">
    <source>
        <dbReference type="ARBA" id="ARBA00022452"/>
    </source>
</evidence>
<evidence type="ECO:0000256" key="6">
    <source>
        <dbReference type="ARBA" id="ARBA00023237"/>
    </source>
</evidence>
<evidence type="ECO:0000256" key="3">
    <source>
        <dbReference type="ARBA" id="ARBA00022692"/>
    </source>
</evidence>
<keyword evidence="5" id="KW-0472">Membrane</keyword>
<comment type="subcellular location">
    <subcellularLocation>
        <location evidence="1">Cell outer membrane</location>
        <topology evidence="1">Multi-pass membrane protein</topology>
    </subcellularLocation>
</comment>